<sequence>MTRGNVSRRQNQTDKRVRNVAKTYTQDAVREISDRKVDDPGYRAKKSAYMFFSVKRK</sequence>
<keyword evidence="2" id="KW-1185">Reference proteome</keyword>
<evidence type="ECO:0000313" key="2">
    <source>
        <dbReference type="Proteomes" id="UP000828390"/>
    </source>
</evidence>
<reference evidence="1" key="1">
    <citation type="journal article" date="2019" name="bioRxiv">
        <title>The Genome of the Zebra Mussel, Dreissena polymorpha: A Resource for Invasive Species Research.</title>
        <authorList>
            <person name="McCartney M.A."/>
            <person name="Auch B."/>
            <person name="Kono T."/>
            <person name="Mallez S."/>
            <person name="Zhang Y."/>
            <person name="Obille A."/>
            <person name="Becker A."/>
            <person name="Abrahante J.E."/>
            <person name="Garbe J."/>
            <person name="Badalamenti J.P."/>
            <person name="Herman A."/>
            <person name="Mangelson H."/>
            <person name="Liachko I."/>
            <person name="Sullivan S."/>
            <person name="Sone E.D."/>
            <person name="Koren S."/>
            <person name="Silverstein K.A.T."/>
            <person name="Beckman K.B."/>
            <person name="Gohl D.M."/>
        </authorList>
    </citation>
    <scope>NUCLEOTIDE SEQUENCE</scope>
    <source>
        <strain evidence="1">Duluth1</strain>
        <tissue evidence="1">Whole animal</tissue>
    </source>
</reference>
<protein>
    <submittedName>
        <fullName evidence="1">Uncharacterized protein</fullName>
    </submittedName>
</protein>
<name>A0A9D4IYR1_DREPO</name>
<accession>A0A9D4IYR1</accession>
<organism evidence="1 2">
    <name type="scientific">Dreissena polymorpha</name>
    <name type="common">Zebra mussel</name>
    <name type="synonym">Mytilus polymorpha</name>
    <dbReference type="NCBI Taxonomy" id="45954"/>
    <lineage>
        <taxon>Eukaryota</taxon>
        <taxon>Metazoa</taxon>
        <taxon>Spiralia</taxon>
        <taxon>Lophotrochozoa</taxon>
        <taxon>Mollusca</taxon>
        <taxon>Bivalvia</taxon>
        <taxon>Autobranchia</taxon>
        <taxon>Heteroconchia</taxon>
        <taxon>Euheterodonta</taxon>
        <taxon>Imparidentia</taxon>
        <taxon>Neoheterodontei</taxon>
        <taxon>Myida</taxon>
        <taxon>Dreissenoidea</taxon>
        <taxon>Dreissenidae</taxon>
        <taxon>Dreissena</taxon>
    </lineage>
</organism>
<gene>
    <name evidence="1" type="ORF">DPMN_167850</name>
</gene>
<dbReference type="Proteomes" id="UP000828390">
    <property type="component" value="Unassembled WGS sequence"/>
</dbReference>
<reference evidence="1" key="2">
    <citation type="submission" date="2020-11" db="EMBL/GenBank/DDBJ databases">
        <authorList>
            <person name="McCartney M.A."/>
            <person name="Auch B."/>
            <person name="Kono T."/>
            <person name="Mallez S."/>
            <person name="Becker A."/>
            <person name="Gohl D.M."/>
            <person name="Silverstein K.A.T."/>
            <person name="Koren S."/>
            <person name="Bechman K.B."/>
            <person name="Herman A."/>
            <person name="Abrahante J.E."/>
            <person name="Garbe J."/>
        </authorList>
    </citation>
    <scope>NUCLEOTIDE SEQUENCE</scope>
    <source>
        <strain evidence="1">Duluth1</strain>
        <tissue evidence="1">Whole animal</tissue>
    </source>
</reference>
<proteinExistence type="predicted"/>
<comment type="caution">
    <text evidence="1">The sequence shown here is derived from an EMBL/GenBank/DDBJ whole genome shotgun (WGS) entry which is preliminary data.</text>
</comment>
<dbReference type="AlphaFoldDB" id="A0A9D4IYR1"/>
<evidence type="ECO:0000313" key="1">
    <source>
        <dbReference type="EMBL" id="KAH3789664.1"/>
    </source>
</evidence>
<dbReference type="EMBL" id="JAIWYP010000008">
    <property type="protein sequence ID" value="KAH3789664.1"/>
    <property type="molecule type" value="Genomic_DNA"/>
</dbReference>